<keyword evidence="6" id="KW-1185">Reference proteome</keyword>
<organism evidence="5 6">
    <name type="scientific">Allohahella marinimesophila</name>
    <dbReference type="NCBI Taxonomy" id="1054972"/>
    <lineage>
        <taxon>Bacteria</taxon>
        <taxon>Pseudomonadati</taxon>
        <taxon>Pseudomonadota</taxon>
        <taxon>Gammaproteobacteria</taxon>
        <taxon>Oceanospirillales</taxon>
        <taxon>Hahellaceae</taxon>
        <taxon>Allohahella</taxon>
    </lineage>
</organism>
<dbReference type="Proteomes" id="UP001501337">
    <property type="component" value="Unassembled WGS sequence"/>
</dbReference>
<dbReference type="PANTHER" id="PTHR48090">
    <property type="entry name" value="UNDECAPRENYL-PHOSPHATE 4-DEOXY-4-FORMAMIDO-L-ARABINOSE TRANSFERASE-RELATED"/>
    <property type="match status" value="1"/>
</dbReference>
<keyword evidence="2 4" id="KW-1133">Transmembrane helix</keyword>
<dbReference type="InterPro" id="IPR029044">
    <property type="entry name" value="Nucleotide-diphossugar_trans"/>
</dbReference>
<sequence length="323" mass="36107">MSQTPDQRPQVEITALVPITERAENLDLLIRQYDEALASLGRSYEFIFLLSPDYAQYGPQLENLCMSGVNGKTVTMSRGFGEATILQVGGEMASGELLLTLTPYEQIAPAAITELFEALNDNLEMVVVNRSPRTDARFNQTLARWFSRILINSSGSGFKDMGCGIRLFRKSILRELRLYGDLHRFLPLLAEQQGFRVKEIDIRQSPQDSRKRVYSASTYLGRLFDLLTIVFLTKFNQKPLRFFGAGGAACLIVALIGLSWVAIERIFFDVAAADRPLLVLFSLLLVLGVQLGAIGLVGETIIFTHAKNNKPYTIRKIVNKHEA</sequence>
<proteinExistence type="predicted"/>
<accession>A0ABP7Q9V4</accession>
<evidence type="ECO:0000256" key="1">
    <source>
        <dbReference type="ARBA" id="ARBA00022692"/>
    </source>
</evidence>
<keyword evidence="3 4" id="KW-0472">Membrane</keyword>
<dbReference type="PANTHER" id="PTHR48090:SF3">
    <property type="entry name" value="UNDECAPRENYL-PHOSPHATE 4-DEOXY-4-FORMAMIDO-L-ARABINOSE TRANSFERASE"/>
    <property type="match status" value="1"/>
</dbReference>
<dbReference type="InterPro" id="IPR050256">
    <property type="entry name" value="Glycosyltransferase_2"/>
</dbReference>
<keyword evidence="1 4" id="KW-0812">Transmembrane</keyword>
<comment type="caution">
    <text evidence="5">The sequence shown here is derived from an EMBL/GenBank/DDBJ whole genome shotgun (WGS) entry which is preliminary data.</text>
</comment>
<dbReference type="Gene3D" id="3.90.550.10">
    <property type="entry name" value="Spore Coat Polysaccharide Biosynthesis Protein SpsA, Chain A"/>
    <property type="match status" value="1"/>
</dbReference>
<name>A0ABP7Q9V4_9GAMM</name>
<evidence type="ECO:0000256" key="3">
    <source>
        <dbReference type="ARBA" id="ARBA00023136"/>
    </source>
</evidence>
<protein>
    <submittedName>
        <fullName evidence="5">Glycosyltransferase family 2 protein</fullName>
    </submittedName>
</protein>
<gene>
    <name evidence="5" type="ORF">GCM10022278_39310</name>
</gene>
<dbReference type="EMBL" id="BAABBO010000023">
    <property type="protein sequence ID" value="GAA3978865.1"/>
    <property type="molecule type" value="Genomic_DNA"/>
</dbReference>
<evidence type="ECO:0000313" key="5">
    <source>
        <dbReference type="EMBL" id="GAA3978865.1"/>
    </source>
</evidence>
<feature type="transmembrane region" description="Helical" evidence="4">
    <location>
        <begin position="283"/>
        <end position="306"/>
    </location>
</feature>
<evidence type="ECO:0000256" key="4">
    <source>
        <dbReference type="SAM" id="Phobius"/>
    </source>
</evidence>
<reference evidence="6" key="1">
    <citation type="journal article" date="2019" name="Int. J. Syst. Evol. Microbiol.">
        <title>The Global Catalogue of Microorganisms (GCM) 10K type strain sequencing project: providing services to taxonomists for standard genome sequencing and annotation.</title>
        <authorList>
            <consortium name="The Broad Institute Genomics Platform"/>
            <consortium name="The Broad Institute Genome Sequencing Center for Infectious Disease"/>
            <person name="Wu L."/>
            <person name="Ma J."/>
        </authorList>
    </citation>
    <scope>NUCLEOTIDE SEQUENCE [LARGE SCALE GENOMIC DNA]</scope>
    <source>
        <strain evidence="6">JCM 17555</strain>
    </source>
</reference>
<dbReference type="SUPFAM" id="SSF53448">
    <property type="entry name" value="Nucleotide-diphospho-sugar transferases"/>
    <property type="match status" value="1"/>
</dbReference>
<feature type="transmembrane region" description="Helical" evidence="4">
    <location>
        <begin position="240"/>
        <end position="263"/>
    </location>
</feature>
<evidence type="ECO:0000256" key="2">
    <source>
        <dbReference type="ARBA" id="ARBA00022989"/>
    </source>
</evidence>
<dbReference type="RefSeq" id="WP_344809633.1">
    <property type="nucleotide sequence ID" value="NZ_BAABBO010000023.1"/>
</dbReference>
<evidence type="ECO:0000313" key="6">
    <source>
        <dbReference type="Proteomes" id="UP001501337"/>
    </source>
</evidence>